<feature type="compositionally biased region" description="Polar residues" evidence="1">
    <location>
        <begin position="18"/>
        <end position="31"/>
    </location>
</feature>
<dbReference type="PANTHER" id="PTHR14000">
    <property type="entry name" value="FINGER CCCH DOMAIN PROTEIN, PUTATIVE (DUF3755)-RELATED"/>
    <property type="match status" value="1"/>
</dbReference>
<dbReference type="GO" id="GO:0000976">
    <property type="term" value="F:transcription cis-regulatory region binding"/>
    <property type="evidence" value="ECO:0007669"/>
    <property type="project" value="UniProtKB-ARBA"/>
</dbReference>
<evidence type="ECO:0000313" key="3">
    <source>
        <dbReference type="EMBL" id="KAJ8527152.1"/>
    </source>
</evidence>
<comment type="caution">
    <text evidence="3">The sequence shown here is derived from an EMBL/GenBank/DDBJ whole genome shotgun (WGS) entry which is preliminary data.</text>
</comment>
<dbReference type="InterPro" id="IPR001005">
    <property type="entry name" value="SANT/Myb"/>
</dbReference>
<dbReference type="OrthoDB" id="19768at2759"/>
<dbReference type="Gene3D" id="1.10.10.60">
    <property type="entry name" value="Homeodomain-like"/>
    <property type="match status" value="1"/>
</dbReference>
<reference evidence="4" key="1">
    <citation type="journal article" date="2023" name="Proc. Natl. Acad. Sci. U.S.A.">
        <title>Genomic and structural basis for evolution of tropane alkaloid biosynthesis.</title>
        <authorList>
            <person name="Wanga Y.-J."/>
            <person name="Taina T."/>
            <person name="Yua J.-Y."/>
            <person name="Lia J."/>
            <person name="Xua B."/>
            <person name="Chenc J."/>
            <person name="D'Auriad J.C."/>
            <person name="Huanga J.-P."/>
            <person name="Huanga S.-X."/>
        </authorList>
    </citation>
    <scope>NUCLEOTIDE SEQUENCE [LARGE SCALE GENOMIC DNA]</scope>
    <source>
        <strain evidence="4">cv. KIB-2019</strain>
    </source>
</reference>
<evidence type="ECO:0000256" key="1">
    <source>
        <dbReference type="SAM" id="MobiDB-lite"/>
    </source>
</evidence>
<dbReference type="Pfam" id="PF00249">
    <property type="entry name" value="Myb_DNA-binding"/>
    <property type="match status" value="1"/>
</dbReference>
<dbReference type="SMART" id="SM00717">
    <property type="entry name" value="SANT"/>
    <property type="match status" value="1"/>
</dbReference>
<organism evidence="3 4">
    <name type="scientific">Anisodus acutangulus</name>
    <dbReference type="NCBI Taxonomy" id="402998"/>
    <lineage>
        <taxon>Eukaryota</taxon>
        <taxon>Viridiplantae</taxon>
        <taxon>Streptophyta</taxon>
        <taxon>Embryophyta</taxon>
        <taxon>Tracheophyta</taxon>
        <taxon>Spermatophyta</taxon>
        <taxon>Magnoliopsida</taxon>
        <taxon>eudicotyledons</taxon>
        <taxon>Gunneridae</taxon>
        <taxon>Pentapetalae</taxon>
        <taxon>asterids</taxon>
        <taxon>lamiids</taxon>
        <taxon>Solanales</taxon>
        <taxon>Solanaceae</taxon>
        <taxon>Solanoideae</taxon>
        <taxon>Hyoscyameae</taxon>
        <taxon>Anisodus</taxon>
    </lineage>
</organism>
<evidence type="ECO:0000313" key="4">
    <source>
        <dbReference type="Proteomes" id="UP001152561"/>
    </source>
</evidence>
<keyword evidence="4" id="KW-1185">Reference proteome</keyword>
<dbReference type="SUPFAM" id="SSF46689">
    <property type="entry name" value="Homeodomain-like"/>
    <property type="match status" value="1"/>
</dbReference>
<protein>
    <recommendedName>
        <fullName evidence="2">Myb-like domain-containing protein</fullName>
    </recommendedName>
</protein>
<name>A0A9Q1L5J6_9SOLA</name>
<evidence type="ECO:0000259" key="2">
    <source>
        <dbReference type="SMART" id="SM00717"/>
    </source>
</evidence>
<feature type="region of interest" description="Disordered" evidence="1">
    <location>
        <begin position="108"/>
        <end position="149"/>
    </location>
</feature>
<gene>
    <name evidence="3" type="ORF">K7X08_029629</name>
</gene>
<feature type="compositionally biased region" description="Basic and acidic residues" evidence="1">
    <location>
        <begin position="115"/>
        <end position="130"/>
    </location>
</feature>
<feature type="compositionally biased region" description="Low complexity" evidence="1">
    <location>
        <begin position="1"/>
        <end position="13"/>
    </location>
</feature>
<dbReference type="InterPro" id="IPR009057">
    <property type="entry name" value="Homeodomain-like_sf"/>
</dbReference>
<dbReference type="Proteomes" id="UP001152561">
    <property type="component" value="Unassembled WGS sequence"/>
</dbReference>
<dbReference type="InterPro" id="IPR022228">
    <property type="entry name" value="DUF3755"/>
</dbReference>
<dbReference type="GO" id="GO:0010597">
    <property type="term" value="P:green leaf volatile biosynthetic process"/>
    <property type="evidence" value="ECO:0007669"/>
    <property type="project" value="UniProtKB-ARBA"/>
</dbReference>
<feature type="compositionally biased region" description="Polar residues" evidence="1">
    <location>
        <begin position="133"/>
        <end position="144"/>
    </location>
</feature>
<accession>A0A9Q1L5J6</accession>
<feature type="domain" description="Myb-like" evidence="2">
    <location>
        <begin position="54"/>
        <end position="107"/>
    </location>
</feature>
<dbReference type="AlphaFoldDB" id="A0A9Q1L5J6"/>
<proteinExistence type="predicted"/>
<dbReference type="CDD" id="cd00167">
    <property type="entry name" value="SANT"/>
    <property type="match status" value="1"/>
</dbReference>
<dbReference type="PANTHER" id="PTHR14000:SF21">
    <property type="entry name" value="MYB-LIKE DOMAIN-CONTAINING PROTEIN"/>
    <property type="match status" value="1"/>
</dbReference>
<feature type="region of interest" description="Disordered" evidence="1">
    <location>
        <begin position="1"/>
        <end position="36"/>
    </location>
</feature>
<dbReference type="EMBL" id="JAJAGQ010000024">
    <property type="protein sequence ID" value="KAJ8527152.1"/>
    <property type="molecule type" value="Genomic_DNA"/>
</dbReference>
<dbReference type="Pfam" id="PF12579">
    <property type="entry name" value="DUF3755"/>
    <property type="match status" value="1"/>
</dbReference>
<sequence>MAASANPAADNNNGGQEGTNNANDTTSNGVNGVSVPANSVIDPTKAALKNSAYLSVDWTPEEHSLLKELLVEYAADNKLHCYAKIAMQLKNKCVRDIVLRCRWMNKKENRKRRKEDHISRKNKDKKEKVTESMPKSTHVANRTNGPPYAQAVMSMDSDDGISYQAIGGPTGQLLEQNAQALDQISANFSAFKIQENINLFFQARNNILTMLNDLNNAPEIMDQMPPLPVKLNEELTNSILQRPPSLPNKS</sequence>